<dbReference type="AlphaFoldDB" id="A0A345D9P2"/>
<organism evidence="1 2">
    <name type="scientific">Ephemeroptericola cinctiostellae</name>
    <dbReference type="NCBI Taxonomy" id="2268024"/>
    <lineage>
        <taxon>Bacteria</taxon>
        <taxon>Pseudomonadati</taxon>
        <taxon>Pseudomonadota</taxon>
        <taxon>Betaproteobacteria</taxon>
        <taxon>Burkholderiales</taxon>
        <taxon>Burkholderiaceae</taxon>
        <taxon>Ephemeroptericola</taxon>
    </lineage>
</organism>
<keyword evidence="2" id="KW-1185">Reference proteome</keyword>
<accession>A0A345D9P2</accession>
<proteinExistence type="predicted"/>
<evidence type="ECO:0000313" key="2">
    <source>
        <dbReference type="Proteomes" id="UP000252182"/>
    </source>
</evidence>
<gene>
    <name evidence="1" type="ORF">DTO96_100799</name>
</gene>
<protein>
    <recommendedName>
        <fullName evidence="3">Sulfotransferase domain-containing protein</fullName>
    </recommendedName>
</protein>
<evidence type="ECO:0008006" key="3">
    <source>
        <dbReference type="Google" id="ProtNLM"/>
    </source>
</evidence>
<dbReference type="SUPFAM" id="SSF52540">
    <property type="entry name" value="P-loop containing nucleoside triphosphate hydrolases"/>
    <property type="match status" value="1"/>
</dbReference>
<dbReference type="RefSeq" id="WP_114562316.1">
    <property type="nucleotide sequence ID" value="NZ_CP031124.1"/>
</dbReference>
<dbReference type="InterPro" id="IPR027417">
    <property type="entry name" value="P-loop_NTPase"/>
</dbReference>
<name>A0A345D9P2_9BURK</name>
<dbReference type="OrthoDB" id="9130379at2"/>
<dbReference type="Proteomes" id="UP000252182">
    <property type="component" value="Chromosome"/>
</dbReference>
<reference evidence="2" key="1">
    <citation type="submission" date="2018-07" db="EMBL/GenBank/DDBJ databases">
        <authorList>
            <person name="Kim H."/>
        </authorList>
    </citation>
    <scope>NUCLEOTIDE SEQUENCE [LARGE SCALE GENOMIC DNA]</scope>
    <source>
        <strain evidence="2">F02</strain>
    </source>
</reference>
<dbReference type="KEGG" id="hyf:DTO96_100799"/>
<dbReference type="Gene3D" id="3.40.50.300">
    <property type="entry name" value="P-loop containing nucleotide triphosphate hydrolases"/>
    <property type="match status" value="1"/>
</dbReference>
<evidence type="ECO:0000313" key="1">
    <source>
        <dbReference type="EMBL" id="AXF85080.1"/>
    </source>
</evidence>
<sequence length="394" mass="45217">MKNIYIHIGCGKTGSSALQLWLHQNIKSLAKANIHYPSTVKELDKYAITSGNGVSAVDAIRSGKGLEYFSELIAHGQNFCLSSEAFQLLDPKNLIEFKQILQKLNVQPIIIAYVRDIYDMMYSSYLQLIKRNLFARSFRDYVLSQKSLQQFQVIERWANAFDNIQLIHYDSVKFNVAQPFCDVLRIPYGDMRPLTKTKVNRSLSINEGELVRFMNEQYVRQFGKDASAVFCEKISNALIYKHPELETEIFYDQFLYDDMETKFIEQINHFNSVYFQGKNTIQVFRKENKPITEQSAHIPDYLLICMQELLKMCTVISPADHSIKKPETNTVPPLTEHDPRVVPLLVGSAAKREASNLNDALTLVQAAQVLRPTGTIIKAKIDDYIKRLDEKNEA</sequence>
<dbReference type="EMBL" id="CP031124">
    <property type="protein sequence ID" value="AXF85080.1"/>
    <property type="molecule type" value="Genomic_DNA"/>
</dbReference>